<feature type="domain" description="Fibronectin type-III" evidence="7">
    <location>
        <begin position="808"/>
        <end position="908"/>
    </location>
</feature>
<keyword evidence="9" id="KW-1185">Reference proteome</keyword>
<dbReference type="AlphaFoldDB" id="A0AAD7WNP9"/>
<evidence type="ECO:0000256" key="4">
    <source>
        <dbReference type="SAM" id="MobiDB-lite"/>
    </source>
</evidence>
<keyword evidence="5" id="KW-0472">Membrane</keyword>
<feature type="transmembrane region" description="Helical" evidence="5">
    <location>
        <begin position="936"/>
        <end position="961"/>
    </location>
</feature>
<keyword evidence="3" id="KW-0393">Immunoglobulin domain</keyword>
<evidence type="ECO:0008006" key="10">
    <source>
        <dbReference type="Google" id="ProtNLM"/>
    </source>
</evidence>
<comment type="caution">
    <text evidence="8">The sequence shown here is derived from an EMBL/GenBank/DDBJ whole genome shotgun (WGS) entry which is preliminary data.</text>
</comment>
<dbReference type="SUPFAM" id="SSF49265">
    <property type="entry name" value="Fibronectin type III"/>
    <property type="match status" value="2"/>
</dbReference>
<dbReference type="Pfam" id="PF13927">
    <property type="entry name" value="Ig_3"/>
    <property type="match status" value="2"/>
</dbReference>
<dbReference type="PANTHER" id="PTHR44170:SF1">
    <property type="entry name" value="CELL ADHESION MOLECULE-RELATED_DOWN-REGULATED BY ONCOGENES"/>
    <property type="match status" value="1"/>
</dbReference>
<feature type="region of interest" description="Disordered" evidence="4">
    <location>
        <begin position="438"/>
        <end position="486"/>
    </location>
</feature>
<keyword evidence="2" id="KW-1015">Disulfide bond</keyword>
<dbReference type="CDD" id="cd00063">
    <property type="entry name" value="FN3"/>
    <property type="match status" value="3"/>
</dbReference>
<dbReference type="SMART" id="SM00409">
    <property type="entry name" value="IG"/>
    <property type="match status" value="4"/>
</dbReference>
<evidence type="ECO:0000259" key="7">
    <source>
        <dbReference type="PROSITE" id="PS50853"/>
    </source>
</evidence>
<evidence type="ECO:0000259" key="6">
    <source>
        <dbReference type="PROSITE" id="PS50835"/>
    </source>
</evidence>
<feature type="domain" description="Ig-like" evidence="6">
    <location>
        <begin position="139"/>
        <end position="227"/>
    </location>
</feature>
<dbReference type="InterPro" id="IPR007110">
    <property type="entry name" value="Ig-like_dom"/>
</dbReference>
<dbReference type="SMART" id="SM00060">
    <property type="entry name" value="FN3"/>
    <property type="match status" value="3"/>
</dbReference>
<dbReference type="PROSITE" id="PS50835">
    <property type="entry name" value="IG_LIKE"/>
    <property type="match status" value="4"/>
</dbReference>
<dbReference type="SUPFAM" id="SSF48726">
    <property type="entry name" value="Immunoglobulin"/>
    <property type="match status" value="4"/>
</dbReference>
<evidence type="ECO:0000313" key="8">
    <source>
        <dbReference type="EMBL" id="KAJ8403796.1"/>
    </source>
</evidence>
<dbReference type="PANTHER" id="PTHR44170">
    <property type="entry name" value="PROTEIN SIDEKICK"/>
    <property type="match status" value="1"/>
</dbReference>
<organism evidence="8 9">
    <name type="scientific">Aldrovandia affinis</name>
    <dbReference type="NCBI Taxonomy" id="143900"/>
    <lineage>
        <taxon>Eukaryota</taxon>
        <taxon>Metazoa</taxon>
        <taxon>Chordata</taxon>
        <taxon>Craniata</taxon>
        <taxon>Vertebrata</taxon>
        <taxon>Euteleostomi</taxon>
        <taxon>Actinopterygii</taxon>
        <taxon>Neopterygii</taxon>
        <taxon>Teleostei</taxon>
        <taxon>Notacanthiformes</taxon>
        <taxon>Halosauridae</taxon>
        <taxon>Aldrovandia</taxon>
    </lineage>
</organism>
<dbReference type="FunFam" id="2.60.40.10:FF:000205">
    <property type="entry name" value="Cell adhesion associated, oncogene regulated"/>
    <property type="match status" value="1"/>
</dbReference>
<dbReference type="InterPro" id="IPR003598">
    <property type="entry name" value="Ig_sub2"/>
</dbReference>
<name>A0AAD7WNP9_9TELE</name>
<dbReference type="InterPro" id="IPR036179">
    <property type="entry name" value="Ig-like_dom_sf"/>
</dbReference>
<feature type="compositionally biased region" description="Low complexity" evidence="4">
    <location>
        <begin position="448"/>
        <end position="459"/>
    </location>
</feature>
<sequence length="983" mass="106440">MQRGYPTFIRLAEARTLLRERCLGGGGVCGAPEQSEVVWLISCSRVSLSFLSEPVSTVQKQGGVVHLRCSLAPLSPASAWLSWRFGGVALDPATATGARLEPGRLTLPSLQPSQAGRYQCIAHSDTHSIASRYAHVSIADIAEFGESHRRTLAVEEGSTALIQCLLPHSNPPALPRLRVRGEWLEESTGEYLILPSGNLQIVSISSQHQGMYKCGAHNPVTQETRVEARGTKLTIKHLDGPSLVRIVYPVTPQTVSVVQSESVTLECVLAGSPSPAAHWTKDGEEVAAGSNHRLLHNNLVLTSVSGSDGGRYQCSAHTGTGDLVSANYTVTVLEPASVLPGLTDQLASPGSSIFFTCGAKGNPAPNVTWLFNSTSIAPSPHLQISGSSLHVTTVTQQNQGNIPVPGGQRDWISPVSWHAHCPIRSEFPASHPVTTFKWNVPGGRRRSSVLQRQRSARASHPLPQQAPARSPGDRLPPHAMPRPGSGSLYIQAVTQAHAGKYICEASNELGSDQAEAFLTVVPLESTTQAVAVEPSVQPIQSDEGEEPGHGQDTPVERTSDTPPEAPIIMSPPQTHKPNVYDLEWRAGRDWGSPINAYFVKYRKLDDVGNVAGAWHTVRVPGSEKALRLSELEASSLYEVLMVARSSAGGGQPAMLTFRTGKEKNASSSKHPSKAPFLFQPEKIPENENPNIHFGVVIPDRVPEAPDRPTVSMASESSVYVTWIPRANGGSPITAFRVEYRRQGRSAEWLVAADNISPLKLSVEVRTLQPGSMYRFRVVAVNTYGESPHSGPSRPYAVSPASPPFSSRPVAGPHISSTDAVSDTQIILRWTYTPSSNNNTPIQGFYIYYRPTDSDNDSDYKRDVVEGNKQWHLIGQLQPETSYDIKMQCFNDGGESEYSNVMICETKARQTPGVPRENPITPPGPQPPDPPAMAAGLLYLIVGGVLGVMVLILLAFITMCLWRNRQQSSLHKYDPLATCTSLLR</sequence>
<dbReference type="InterPro" id="IPR003599">
    <property type="entry name" value="Ig_sub"/>
</dbReference>
<feature type="region of interest" description="Disordered" evidence="4">
    <location>
        <begin position="536"/>
        <end position="574"/>
    </location>
</feature>
<dbReference type="InterPro" id="IPR036116">
    <property type="entry name" value="FN3_sf"/>
</dbReference>
<reference evidence="8" key="1">
    <citation type="journal article" date="2023" name="Science">
        <title>Genome structures resolve the early diversification of teleost fishes.</title>
        <authorList>
            <person name="Parey E."/>
            <person name="Louis A."/>
            <person name="Montfort J."/>
            <person name="Bouchez O."/>
            <person name="Roques C."/>
            <person name="Iampietro C."/>
            <person name="Lluch J."/>
            <person name="Castinel A."/>
            <person name="Donnadieu C."/>
            <person name="Desvignes T."/>
            <person name="Floi Bucao C."/>
            <person name="Jouanno E."/>
            <person name="Wen M."/>
            <person name="Mejri S."/>
            <person name="Dirks R."/>
            <person name="Jansen H."/>
            <person name="Henkel C."/>
            <person name="Chen W.J."/>
            <person name="Zahm M."/>
            <person name="Cabau C."/>
            <person name="Klopp C."/>
            <person name="Thompson A.W."/>
            <person name="Robinson-Rechavi M."/>
            <person name="Braasch I."/>
            <person name="Lecointre G."/>
            <person name="Bobe J."/>
            <person name="Postlethwait J.H."/>
            <person name="Berthelot C."/>
            <person name="Roest Crollius H."/>
            <person name="Guiguen Y."/>
        </authorList>
    </citation>
    <scope>NUCLEOTIDE SEQUENCE</scope>
    <source>
        <strain evidence="8">NC1722</strain>
    </source>
</reference>
<dbReference type="SMART" id="SM00408">
    <property type="entry name" value="IGc2"/>
    <property type="match status" value="4"/>
</dbReference>
<gene>
    <name evidence="8" type="ORF">AAFF_G00346640</name>
</gene>
<evidence type="ECO:0000256" key="1">
    <source>
        <dbReference type="ARBA" id="ARBA00022737"/>
    </source>
</evidence>
<feature type="compositionally biased region" description="Basic and acidic residues" evidence="4">
    <location>
        <begin position="546"/>
        <end position="559"/>
    </location>
</feature>
<feature type="domain" description="Fibronectin type-III" evidence="7">
    <location>
        <begin position="704"/>
        <end position="800"/>
    </location>
</feature>
<dbReference type="GO" id="GO:0098609">
    <property type="term" value="P:cell-cell adhesion"/>
    <property type="evidence" value="ECO:0007669"/>
    <property type="project" value="TreeGrafter"/>
</dbReference>
<dbReference type="Pfam" id="PF07679">
    <property type="entry name" value="I-set"/>
    <property type="match status" value="1"/>
</dbReference>
<feature type="domain" description="Fibronectin type-III" evidence="7">
    <location>
        <begin position="562"/>
        <end position="663"/>
    </location>
</feature>
<accession>A0AAD7WNP9</accession>
<feature type="domain" description="Ig-like" evidence="6">
    <location>
        <begin position="241"/>
        <end position="331"/>
    </location>
</feature>
<dbReference type="Pfam" id="PF00041">
    <property type="entry name" value="fn3"/>
    <property type="match status" value="3"/>
</dbReference>
<evidence type="ECO:0000256" key="3">
    <source>
        <dbReference type="ARBA" id="ARBA00023319"/>
    </source>
</evidence>
<keyword evidence="1" id="KW-0677">Repeat</keyword>
<evidence type="ECO:0000256" key="5">
    <source>
        <dbReference type="SAM" id="Phobius"/>
    </source>
</evidence>
<dbReference type="InterPro" id="IPR013098">
    <property type="entry name" value="Ig_I-set"/>
</dbReference>
<feature type="domain" description="Ig-like" evidence="6">
    <location>
        <begin position="32"/>
        <end position="137"/>
    </location>
</feature>
<evidence type="ECO:0000256" key="2">
    <source>
        <dbReference type="ARBA" id="ARBA00023157"/>
    </source>
</evidence>
<feature type="region of interest" description="Disordered" evidence="4">
    <location>
        <begin position="786"/>
        <end position="816"/>
    </location>
</feature>
<dbReference type="InterPro" id="IPR013783">
    <property type="entry name" value="Ig-like_fold"/>
</dbReference>
<protein>
    <recommendedName>
        <fullName evidence="10">Cell adhesion molecule-related/down-regulated by oncogenes</fullName>
    </recommendedName>
</protein>
<dbReference type="PROSITE" id="PS50853">
    <property type="entry name" value="FN3"/>
    <property type="match status" value="3"/>
</dbReference>
<dbReference type="Proteomes" id="UP001221898">
    <property type="component" value="Unassembled WGS sequence"/>
</dbReference>
<dbReference type="EMBL" id="JAINUG010000056">
    <property type="protein sequence ID" value="KAJ8403796.1"/>
    <property type="molecule type" value="Genomic_DNA"/>
</dbReference>
<dbReference type="Gene3D" id="2.60.40.10">
    <property type="entry name" value="Immunoglobulins"/>
    <property type="match status" value="8"/>
</dbReference>
<dbReference type="InterPro" id="IPR003961">
    <property type="entry name" value="FN3_dom"/>
</dbReference>
<keyword evidence="5" id="KW-1133">Transmembrane helix</keyword>
<keyword evidence="5" id="KW-0812">Transmembrane</keyword>
<dbReference type="GO" id="GO:0007399">
    <property type="term" value="P:nervous system development"/>
    <property type="evidence" value="ECO:0007669"/>
    <property type="project" value="TreeGrafter"/>
</dbReference>
<evidence type="ECO:0000313" key="9">
    <source>
        <dbReference type="Proteomes" id="UP001221898"/>
    </source>
</evidence>
<feature type="domain" description="Ig-like" evidence="6">
    <location>
        <begin position="335"/>
        <end position="519"/>
    </location>
</feature>
<proteinExistence type="predicted"/>